<protein>
    <submittedName>
        <fullName evidence="3">Antigen-5-like protein</fullName>
    </submittedName>
</protein>
<dbReference type="InterPro" id="IPR035940">
    <property type="entry name" value="CAP_sf"/>
</dbReference>
<dbReference type="CDD" id="cd05380">
    <property type="entry name" value="CAP_euk"/>
    <property type="match status" value="1"/>
</dbReference>
<dbReference type="PANTHER" id="PTHR10334">
    <property type="entry name" value="CYSTEINE-RICH SECRETORY PROTEIN-RELATED"/>
    <property type="match status" value="1"/>
</dbReference>
<dbReference type="Pfam" id="PF00188">
    <property type="entry name" value="CAP"/>
    <property type="match status" value="1"/>
</dbReference>
<sequence precursor="true">MVQYCSLEVGLLASIVLLSSMVLVRPGPRPVPGSDPLRKVRSSCVDPLKKVIGLKNFDEKDKKLLLHEHNQYREKVAAGLAPNQPGAENMILLTWNSDAALQAKAWASGCDFMHNNPESKNTKKPMGQNIYMKMSIEKETLEKTFQRYIPEMVKGWYDEVELYNFGDSFSAATGHYTQIVWKNTTKVGCVYSYFKDVNGWYSGYLVCNYSPAGNWYGEAPYKEGSGTCPGKFLEVASKQYPHLCKKKKKK</sequence>
<dbReference type="PRINTS" id="PR00837">
    <property type="entry name" value="V5TPXLIKE"/>
</dbReference>
<reference evidence="3" key="2">
    <citation type="journal article" date="2004" name="Insect Biochem. Mol. Biol.">
        <title>Exploring the sialome of the blood-sucking bug Rhodnius prolixus.</title>
        <authorList>
            <person name="Ribeiro J.M."/>
            <person name="Andersen J."/>
            <person name="Silva-Neto M.A."/>
            <person name="Pham V.M."/>
            <person name="Garfield M.K."/>
            <person name="Valenzuela J.G."/>
        </authorList>
    </citation>
    <scope>NUCLEOTIDE SEQUENCE</scope>
    <source>
        <tissue evidence="3">Salivary glands</tissue>
    </source>
</reference>
<dbReference type="InterPro" id="IPR018244">
    <property type="entry name" value="Allrgn_V5/Tpx1_CS"/>
</dbReference>
<dbReference type="InterPro" id="IPR001283">
    <property type="entry name" value="CRISP-related"/>
</dbReference>
<evidence type="ECO:0000313" key="3">
    <source>
        <dbReference type="EMBL" id="AAQ20832.1"/>
    </source>
</evidence>
<dbReference type="SMART" id="SM00198">
    <property type="entry name" value="SCP"/>
    <property type="match status" value="1"/>
</dbReference>
<dbReference type="Gene3D" id="3.40.33.10">
    <property type="entry name" value="CAP"/>
    <property type="match status" value="1"/>
</dbReference>
<keyword evidence="1" id="KW-0732">Signal</keyword>
<feature type="domain" description="SCP" evidence="2">
    <location>
        <begin position="60"/>
        <end position="217"/>
    </location>
</feature>
<dbReference type="PRINTS" id="PR00838">
    <property type="entry name" value="V5ALLERGEN"/>
</dbReference>
<dbReference type="SUPFAM" id="SSF55797">
    <property type="entry name" value="PR-1-like"/>
    <property type="match status" value="1"/>
</dbReference>
<evidence type="ECO:0000256" key="1">
    <source>
        <dbReference type="SAM" id="SignalP"/>
    </source>
</evidence>
<proteinExistence type="evidence at transcript level"/>
<reference evidence="3" key="1">
    <citation type="submission" date="2003-07" db="EMBL/GenBank/DDBJ databases">
        <authorList>
            <person name="Duvall M.R."/>
        </authorList>
    </citation>
    <scope>NUCLEOTIDE SEQUENCE</scope>
    <source>
        <tissue evidence="3">Salivary glands</tissue>
    </source>
</reference>
<feature type="chain" id="PRO_5004294907" evidence="1">
    <location>
        <begin position="27"/>
        <end position="250"/>
    </location>
</feature>
<name>Q7YSZ5_RHOPR</name>
<dbReference type="InterPro" id="IPR002413">
    <property type="entry name" value="V5_allergen-like"/>
</dbReference>
<dbReference type="PROSITE" id="PS01010">
    <property type="entry name" value="CRISP_2"/>
    <property type="match status" value="1"/>
</dbReference>
<dbReference type="PROSITE" id="PS01009">
    <property type="entry name" value="CRISP_1"/>
    <property type="match status" value="1"/>
</dbReference>
<accession>Q7YSZ5</accession>
<dbReference type="InterPro" id="IPR014044">
    <property type="entry name" value="CAP_dom"/>
</dbReference>
<dbReference type="EMBL" id="AY340267">
    <property type="protein sequence ID" value="AAQ20832.1"/>
    <property type="molecule type" value="mRNA"/>
</dbReference>
<dbReference type="AlphaFoldDB" id="Q7YSZ5"/>
<dbReference type="VEuPathDB" id="VectorBase:RPRC001123"/>
<feature type="signal peptide" evidence="1">
    <location>
        <begin position="1"/>
        <end position="26"/>
    </location>
</feature>
<evidence type="ECO:0000259" key="2">
    <source>
        <dbReference type="SMART" id="SM00198"/>
    </source>
</evidence>
<organism evidence="3">
    <name type="scientific">Rhodnius prolixus</name>
    <name type="common">Triatomid bug</name>
    <dbReference type="NCBI Taxonomy" id="13249"/>
    <lineage>
        <taxon>Eukaryota</taxon>
        <taxon>Metazoa</taxon>
        <taxon>Ecdysozoa</taxon>
        <taxon>Arthropoda</taxon>
        <taxon>Hexapoda</taxon>
        <taxon>Insecta</taxon>
        <taxon>Pterygota</taxon>
        <taxon>Neoptera</taxon>
        <taxon>Paraneoptera</taxon>
        <taxon>Hemiptera</taxon>
        <taxon>Heteroptera</taxon>
        <taxon>Panheteroptera</taxon>
        <taxon>Cimicomorpha</taxon>
        <taxon>Reduviidae</taxon>
        <taxon>Triatominae</taxon>
        <taxon>Rhodnius</taxon>
    </lineage>
</organism>
<dbReference type="GO" id="GO:0005576">
    <property type="term" value="C:extracellular region"/>
    <property type="evidence" value="ECO:0007669"/>
    <property type="project" value="UniProtKB-SubCell"/>
</dbReference>